<keyword evidence="4" id="KW-0678">Repressor</keyword>
<evidence type="ECO:0000256" key="5">
    <source>
        <dbReference type="ARBA" id="ARBA00022723"/>
    </source>
</evidence>
<comment type="similarity">
    <text evidence="2">Belongs to the Fur family.</text>
</comment>
<evidence type="ECO:0000256" key="8">
    <source>
        <dbReference type="ARBA" id="ARBA00023015"/>
    </source>
</evidence>
<dbReference type="Gene3D" id="3.30.1490.190">
    <property type="match status" value="1"/>
</dbReference>
<keyword evidence="3" id="KW-0963">Cytoplasm</keyword>
<proteinExistence type="inferred from homology"/>
<keyword evidence="12" id="KW-1185">Reference proteome</keyword>
<protein>
    <submittedName>
        <fullName evidence="11">Fur family transcriptional regulator</fullName>
    </submittedName>
</protein>
<accession>A0ABY8FY37</accession>
<evidence type="ECO:0000313" key="11">
    <source>
        <dbReference type="EMBL" id="WFM83438.1"/>
    </source>
</evidence>
<keyword evidence="10" id="KW-0804">Transcription</keyword>
<keyword evidence="7" id="KW-0408">Iron</keyword>
<evidence type="ECO:0000256" key="2">
    <source>
        <dbReference type="ARBA" id="ARBA00007957"/>
    </source>
</evidence>
<dbReference type="InterPro" id="IPR036390">
    <property type="entry name" value="WH_DNA-bd_sf"/>
</dbReference>
<gene>
    <name evidence="11" type="ORF">P7079_00210</name>
</gene>
<evidence type="ECO:0000256" key="10">
    <source>
        <dbReference type="ARBA" id="ARBA00023163"/>
    </source>
</evidence>
<dbReference type="RefSeq" id="WP_278012833.1">
    <property type="nucleotide sequence ID" value="NZ_CP121208.1"/>
</dbReference>
<evidence type="ECO:0000256" key="4">
    <source>
        <dbReference type="ARBA" id="ARBA00022491"/>
    </source>
</evidence>
<dbReference type="InterPro" id="IPR036388">
    <property type="entry name" value="WH-like_DNA-bd_sf"/>
</dbReference>
<organism evidence="11 12">
    <name type="scientific">Arcanobacterium canis</name>
    <dbReference type="NCBI Taxonomy" id="999183"/>
    <lineage>
        <taxon>Bacteria</taxon>
        <taxon>Bacillati</taxon>
        <taxon>Actinomycetota</taxon>
        <taxon>Actinomycetes</taxon>
        <taxon>Actinomycetales</taxon>
        <taxon>Actinomycetaceae</taxon>
        <taxon>Arcanobacterium</taxon>
    </lineage>
</organism>
<dbReference type="PANTHER" id="PTHR33202:SF18">
    <property type="entry name" value="TRANSCRIPTIONAL REGULATOR FURA"/>
    <property type="match status" value="1"/>
</dbReference>
<dbReference type="SUPFAM" id="SSF46785">
    <property type="entry name" value="Winged helix' DNA-binding domain"/>
    <property type="match status" value="1"/>
</dbReference>
<dbReference type="PANTHER" id="PTHR33202">
    <property type="entry name" value="ZINC UPTAKE REGULATION PROTEIN"/>
    <property type="match status" value="1"/>
</dbReference>
<evidence type="ECO:0000313" key="12">
    <source>
        <dbReference type="Proteomes" id="UP001215216"/>
    </source>
</evidence>
<evidence type="ECO:0000256" key="3">
    <source>
        <dbReference type="ARBA" id="ARBA00022490"/>
    </source>
</evidence>
<keyword evidence="5" id="KW-0479">Metal-binding</keyword>
<evidence type="ECO:0000256" key="7">
    <source>
        <dbReference type="ARBA" id="ARBA00023004"/>
    </source>
</evidence>
<dbReference type="Proteomes" id="UP001215216">
    <property type="component" value="Chromosome"/>
</dbReference>
<name>A0ABY8FY37_9ACTO</name>
<evidence type="ECO:0000256" key="6">
    <source>
        <dbReference type="ARBA" id="ARBA00022833"/>
    </source>
</evidence>
<dbReference type="EMBL" id="CP121208">
    <property type="protein sequence ID" value="WFM83438.1"/>
    <property type="molecule type" value="Genomic_DNA"/>
</dbReference>
<dbReference type="InterPro" id="IPR043135">
    <property type="entry name" value="Fur_C"/>
</dbReference>
<sequence length="138" mass="15488">MDTSFSKTLHEVGLRVTKPRLSVLHELTQHPHSTADDVRRGVTERLGRVSTQAIYDVLHALTEKGILRKIEPAGSVPLYEVSNHDNHHHLVCRHCRTVIDIDCVVGYAPCLTPSNDHGFVLDEAEVTFWGVCPKCQEQ</sequence>
<reference evidence="11 12" key="1">
    <citation type="submission" date="2023-03" db="EMBL/GenBank/DDBJ databases">
        <title>Complete genome of Arcanobacterium canis strain DSM 25104 isolated in 2010 from a canine otitis externa in Germany.</title>
        <authorList>
            <person name="Borowiak M."/>
            <person name="Kreitlow A."/>
            <person name="Malorny B."/>
            <person name="Laemmler C."/>
            <person name="Prenger-Berninghoff E."/>
            <person name="Ploetz M."/>
            <person name="Abdulmawjood A."/>
        </authorList>
    </citation>
    <scope>NUCLEOTIDE SEQUENCE [LARGE SCALE GENOMIC DNA]</scope>
    <source>
        <strain evidence="11 12">DSM 25104</strain>
    </source>
</reference>
<dbReference type="Pfam" id="PF01475">
    <property type="entry name" value="FUR"/>
    <property type="match status" value="1"/>
</dbReference>
<dbReference type="CDD" id="cd07153">
    <property type="entry name" value="Fur_like"/>
    <property type="match status" value="1"/>
</dbReference>
<evidence type="ECO:0000256" key="9">
    <source>
        <dbReference type="ARBA" id="ARBA00023125"/>
    </source>
</evidence>
<dbReference type="Gene3D" id="1.10.10.10">
    <property type="entry name" value="Winged helix-like DNA-binding domain superfamily/Winged helix DNA-binding domain"/>
    <property type="match status" value="1"/>
</dbReference>
<evidence type="ECO:0000256" key="1">
    <source>
        <dbReference type="ARBA" id="ARBA00004496"/>
    </source>
</evidence>
<keyword evidence="6" id="KW-0862">Zinc</keyword>
<dbReference type="InterPro" id="IPR002481">
    <property type="entry name" value="FUR"/>
</dbReference>
<keyword evidence="8" id="KW-0805">Transcription regulation</keyword>
<comment type="subcellular location">
    <subcellularLocation>
        <location evidence="1">Cytoplasm</location>
    </subcellularLocation>
</comment>
<keyword evidence="9" id="KW-0238">DNA-binding</keyword>